<keyword evidence="1" id="KW-0472">Membrane</keyword>
<feature type="transmembrane region" description="Helical" evidence="1">
    <location>
        <begin position="21"/>
        <end position="40"/>
    </location>
</feature>
<proteinExistence type="predicted"/>
<dbReference type="EMBL" id="LKKS01000005">
    <property type="protein sequence ID" value="KPM68741.1"/>
    <property type="molecule type" value="Genomic_DNA"/>
</dbReference>
<dbReference type="CDD" id="cd00077">
    <property type="entry name" value="HDc"/>
    <property type="match status" value="1"/>
</dbReference>
<sequence length="961" mass="106073">MGCVSNGRAAGNAGRGISLQWLVALAIVLGMLLLGAALAWQGYHGIRQTLVAAAGDSAQQIGKTIDERARRLIDPVHSSIRLLAHNPAAQTPAQRLERLPQLVETLDANRMLSAAYMGYPSGEFLLVRRLRDPQLLQRFAAPPGTVFLVQSVSREGGEVQGEWRFYDRSLNLLQAQAKPEYRYDPRTRPWFVEASAQPTTVLTHPYVFFTTREIGLTMAQRSLAGGAVIGMDVSVDDLASETQGLRMTPSTEIVVIDDQGSVVAYPDLQRVIVHEGQAVRLSRIAELGIPSLEHLYADLPQGPRPQPYQVDGQTWYGMRVQLTNLAGQDLQVLIAVPGHELLAGARKVLLEQLLWTAALISVLLVLGGVLGRRIGRPLRLLAEQVQGLAGFDFSREVGVRSRVSEVRELSRVLSRMSGTIRSFQAITLTLSSERDLERMLDGVLTHLVEAAGGSAGVVYLFDAEHALLRLAAACHGEQYPGELAVDETAQQHLATAVSQALGLHEGTLALVLNDRSQALLGILILQLGDGHVHEQAGQPLRSFVAELSGVAAVAIETRQLAEAQQRLLDAMIKLLADAIDAKSPYTGGHCERVPQLAQMLLDQAVAAETGPYASFSMTAAERYEFHVAAWLHDCGKVTSPEYVVDKATKLETLYNRIHEVRMRFEVLWRDAELAYWQGLASGGDQQALQATLVRSQAQLQDDFAFVAQANIGGEFMQDADIERLQQIGQRLWQRHFDNRLGISRDELERFADVPPPALPVDEPLLADRPEHCVPWGPRKPPVAKDDPRNRWGFDMRLPACASNYGELYNLAIRRGTLNDEERFKINEHIVQTIIMLSSLPFPRQLKRVPDIAGNHHEKMDGSGYPRRLGEQDLGIAERVMAIADIFEALTAADRPYKAPKTLSESVKILVGMARGGHIDGQLLELFLSSGVYRQYAERFLRAEQIDEVDVAYWLGQMRCPA</sequence>
<dbReference type="Pfam" id="PF13487">
    <property type="entry name" value="HD_5"/>
    <property type="match status" value="1"/>
</dbReference>
<dbReference type="InterPro" id="IPR052020">
    <property type="entry name" value="Cyclic_di-GMP/3'3'-cGAMP_PDE"/>
</dbReference>
<dbReference type="Proteomes" id="UP000050437">
    <property type="component" value="Unassembled WGS sequence"/>
</dbReference>
<dbReference type="InterPro" id="IPR003660">
    <property type="entry name" value="HAMP_dom"/>
</dbReference>
<name>A0A0P7D308_PSEPU</name>
<dbReference type="SUPFAM" id="SSF103190">
    <property type="entry name" value="Sensory domain-like"/>
    <property type="match status" value="1"/>
</dbReference>
<gene>
    <name evidence="4" type="ORF">HB13667_00515</name>
</gene>
<dbReference type="PROSITE" id="PS51832">
    <property type="entry name" value="HD_GYP"/>
    <property type="match status" value="1"/>
</dbReference>
<dbReference type="GO" id="GO:0007165">
    <property type="term" value="P:signal transduction"/>
    <property type="evidence" value="ECO:0007669"/>
    <property type="project" value="InterPro"/>
</dbReference>
<keyword evidence="4" id="KW-0378">Hydrolase</keyword>
<protein>
    <submittedName>
        <fullName evidence="4">Phosphohydrolase</fullName>
    </submittedName>
</protein>
<evidence type="ECO:0000259" key="3">
    <source>
        <dbReference type="PROSITE" id="PS51832"/>
    </source>
</evidence>
<dbReference type="SUPFAM" id="SSF109604">
    <property type="entry name" value="HD-domain/PDEase-like"/>
    <property type="match status" value="2"/>
</dbReference>
<reference evidence="4 5" key="1">
    <citation type="submission" date="2015-10" db="EMBL/GenBank/DDBJ databases">
        <title>Pseudomonas putida clinical strains.</title>
        <authorList>
            <person name="Molina L."/>
            <person name="Udaondo Z."/>
        </authorList>
    </citation>
    <scope>NUCLEOTIDE SEQUENCE [LARGE SCALE GENOMIC DNA]</scope>
    <source>
        <strain evidence="4 5">HB13667</strain>
    </source>
</reference>
<keyword evidence="1" id="KW-0812">Transmembrane</keyword>
<evidence type="ECO:0000313" key="5">
    <source>
        <dbReference type="Proteomes" id="UP000050437"/>
    </source>
</evidence>
<dbReference type="AlphaFoldDB" id="A0A0P7D308"/>
<dbReference type="SUPFAM" id="SSF55781">
    <property type="entry name" value="GAF domain-like"/>
    <property type="match status" value="2"/>
</dbReference>
<organism evidence="4 5">
    <name type="scientific">Pseudomonas putida</name>
    <name type="common">Arthrobacter siderocapsulatus</name>
    <dbReference type="NCBI Taxonomy" id="303"/>
    <lineage>
        <taxon>Bacteria</taxon>
        <taxon>Pseudomonadati</taxon>
        <taxon>Pseudomonadota</taxon>
        <taxon>Gammaproteobacteria</taxon>
        <taxon>Pseudomonadales</taxon>
        <taxon>Pseudomonadaceae</taxon>
        <taxon>Pseudomonas</taxon>
    </lineage>
</organism>
<evidence type="ECO:0000256" key="1">
    <source>
        <dbReference type="SAM" id="Phobius"/>
    </source>
</evidence>
<dbReference type="Gene3D" id="6.10.340.10">
    <property type="match status" value="1"/>
</dbReference>
<feature type="domain" description="HD-GYP" evidence="3">
    <location>
        <begin position="740"/>
        <end position="942"/>
    </location>
</feature>
<dbReference type="PANTHER" id="PTHR45228">
    <property type="entry name" value="CYCLIC DI-GMP PHOSPHODIESTERASE TM_0186-RELATED"/>
    <property type="match status" value="1"/>
</dbReference>
<dbReference type="RefSeq" id="WP_054571865.1">
    <property type="nucleotide sequence ID" value="NZ_LKKS01000005.1"/>
</dbReference>
<accession>A0A0P7D308</accession>
<dbReference type="GO" id="GO:0008081">
    <property type="term" value="F:phosphoric diester hydrolase activity"/>
    <property type="evidence" value="ECO:0007669"/>
    <property type="project" value="UniProtKB-ARBA"/>
</dbReference>
<dbReference type="InterPro" id="IPR003607">
    <property type="entry name" value="HD/PDEase_dom"/>
</dbReference>
<comment type="caution">
    <text evidence="4">The sequence shown here is derived from an EMBL/GenBank/DDBJ whole genome shotgun (WGS) entry which is preliminary data.</text>
</comment>
<keyword evidence="1" id="KW-1133">Transmembrane helix</keyword>
<dbReference type="Gene3D" id="3.30.450.20">
    <property type="entry name" value="PAS domain"/>
    <property type="match status" value="2"/>
</dbReference>
<evidence type="ECO:0000313" key="4">
    <source>
        <dbReference type="EMBL" id="KPM68741.1"/>
    </source>
</evidence>
<dbReference type="InterPro" id="IPR037522">
    <property type="entry name" value="HD_GYP_dom"/>
</dbReference>
<dbReference type="Gene3D" id="1.10.3210.10">
    <property type="entry name" value="Hypothetical protein af1432"/>
    <property type="match status" value="2"/>
</dbReference>
<dbReference type="PANTHER" id="PTHR45228:SF5">
    <property type="entry name" value="CYCLIC DI-GMP PHOSPHODIESTERASE VC_1348-RELATED"/>
    <property type="match status" value="1"/>
</dbReference>
<dbReference type="GO" id="GO:0016020">
    <property type="term" value="C:membrane"/>
    <property type="evidence" value="ECO:0007669"/>
    <property type="project" value="InterPro"/>
</dbReference>
<evidence type="ECO:0000259" key="2">
    <source>
        <dbReference type="PROSITE" id="PS50885"/>
    </source>
</evidence>
<feature type="domain" description="HAMP" evidence="2">
    <location>
        <begin position="372"/>
        <end position="425"/>
    </location>
</feature>
<dbReference type="InterPro" id="IPR029151">
    <property type="entry name" value="Sensor-like_sf"/>
</dbReference>
<dbReference type="PROSITE" id="PS50885">
    <property type="entry name" value="HAMP"/>
    <property type="match status" value="1"/>
</dbReference>
<dbReference type="SMART" id="SM00304">
    <property type="entry name" value="HAMP"/>
    <property type="match status" value="1"/>
</dbReference>